<reference evidence="7" key="2">
    <citation type="submission" date="2025-08" db="UniProtKB">
        <authorList>
            <consortium name="RefSeq"/>
        </authorList>
    </citation>
    <scope>IDENTIFICATION</scope>
    <source>
        <tissue evidence="7">Leaf</tissue>
    </source>
</reference>
<dbReference type="KEGG" id="soe:110803853"/>
<dbReference type="AlphaFoldDB" id="A0A9R0JEL6"/>
<reference evidence="6" key="1">
    <citation type="journal article" date="2021" name="Nat. Commun.">
        <title>Genomic analyses provide insights into spinach domestication and the genetic basis of agronomic traits.</title>
        <authorList>
            <person name="Cai X."/>
            <person name="Sun X."/>
            <person name="Xu C."/>
            <person name="Sun H."/>
            <person name="Wang X."/>
            <person name="Ge C."/>
            <person name="Zhang Z."/>
            <person name="Wang Q."/>
            <person name="Fei Z."/>
            <person name="Jiao C."/>
            <person name="Wang Q."/>
        </authorList>
    </citation>
    <scope>NUCLEOTIDE SEQUENCE [LARGE SCALE GENOMIC DNA]</scope>
    <source>
        <strain evidence="6">cv. Varoflay</strain>
    </source>
</reference>
<protein>
    <submittedName>
        <fullName evidence="7">Histone-lysine N-methyltransferase, H3 lysine-9 specific SUVH5</fullName>
    </submittedName>
</protein>
<evidence type="ECO:0000313" key="6">
    <source>
        <dbReference type="Proteomes" id="UP000813463"/>
    </source>
</evidence>
<name>A0A9R0JEL6_SPIOL</name>
<feature type="domain" description="YDG" evidence="5">
    <location>
        <begin position="171"/>
        <end position="321"/>
    </location>
</feature>
<keyword evidence="2 3" id="KW-0539">Nucleus</keyword>
<dbReference type="PANTHER" id="PTHR45660">
    <property type="entry name" value="HISTONE-LYSINE N-METHYLTRANSFERASE SETMAR"/>
    <property type="match status" value="1"/>
</dbReference>
<comment type="subcellular location">
    <subcellularLocation>
        <location evidence="1">Chromosome</location>
    </subcellularLocation>
    <subcellularLocation>
        <location evidence="3">Nucleus</location>
    </subcellularLocation>
</comment>
<dbReference type="Gene3D" id="2.30.280.10">
    <property type="entry name" value="SRA-YDG"/>
    <property type="match status" value="1"/>
</dbReference>
<keyword evidence="6" id="KW-1185">Reference proteome</keyword>
<dbReference type="InterPro" id="IPR051357">
    <property type="entry name" value="H3K9_HMTase_SUVAR3-9"/>
</dbReference>
<feature type="region of interest" description="Disordered" evidence="4">
    <location>
        <begin position="23"/>
        <end position="45"/>
    </location>
</feature>
<accession>A0A9R0JEL6</accession>
<sequence>MDKSPHSNLHVYRNFWGKLRKSAVRSHPTAAVKPNNSEDEGDDFDGKIKKRLQCEDGCQMGKNILGSKREIKKAHMVFDEMPKKEKTEENNFVSTDFGKDYSGAMKGTVTKLVSKTNGGIDIGTERRSLLNLFRKECKNHRKQKCRKRVDIAAYDALLKTGDMFDKQKFIGPPPGVLPGEKFEYRLELVIMGIHTQPQKGIDYMEKQDGPEGRVLAISIVANEVYGDNLRNPNELIYTGEGGGTFQASKSKGGVKDQELERGNLALKNSANTGNVVRVVRGITSSRYAATVFVYDGLYIVDGYAKELGSNGKMKFKFTLKRCPGQKTIKWGKYK</sequence>
<dbReference type="SMART" id="SM00466">
    <property type="entry name" value="SRA"/>
    <property type="match status" value="1"/>
</dbReference>
<dbReference type="InterPro" id="IPR036987">
    <property type="entry name" value="SRA-YDG_sf"/>
</dbReference>
<proteinExistence type="predicted"/>
<dbReference type="PANTHER" id="PTHR45660:SF46">
    <property type="entry name" value="HISTONE-LYSINE N-METHYLTRANSFERASE, H3 LYSINE-9 SPECIFIC SUVH6"/>
    <property type="match status" value="1"/>
</dbReference>
<evidence type="ECO:0000256" key="2">
    <source>
        <dbReference type="ARBA" id="ARBA00023242"/>
    </source>
</evidence>
<dbReference type="Proteomes" id="UP000813463">
    <property type="component" value="Chromosome 2"/>
</dbReference>
<evidence type="ECO:0000313" key="7">
    <source>
        <dbReference type="RefSeq" id="XP_021865085.2"/>
    </source>
</evidence>
<dbReference type="PROSITE" id="PS51015">
    <property type="entry name" value="YDG"/>
    <property type="match status" value="1"/>
</dbReference>
<gene>
    <name evidence="7" type="primary">LOC110803853</name>
</gene>
<dbReference type="InterPro" id="IPR003105">
    <property type="entry name" value="SRA_YDG"/>
</dbReference>
<dbReference type="RefSeq" id="XP_021865085.2">
    <property type="nucleotide sequence ID" value="XM_022009393.2"/>
</dbReference>
<dbReference type="GO" id="GO:0003690">
    <property type="term" value="F:double-stranded DNA binding"/>
    <property type="evidence" value="ECO:0000318"/>
    <property type="project" value="GO_Central"/>
</dbReference>
<evidence type="ECO:0000256" key="3">
    <source>
        <dbReference type="PROSITE-ProRule" id="PRU00358"/>
    </source>
</evidence>
<dbReference type="GO" id="GO:0005694">
    <property type="term" value="C:chromosome"/>
    <property type="evidence" value="ECO:0007669"/>
    <property type="project" value="UniProtKB-SubCell"/>
</dbReference>
<dbReference type="GO" id="GO:0042054">
    <property type="term" value="F:histone methyltransferase activity"/>
    <property type="evidence" value="ECO:0000318"/>
    <property type="project" value="GO_Central"/>
</dbReference>
<dbReference type="InterPro" id="IPR015947">
    <property type="entry name" value="PUA-like_sf"/>
</dbReference>
<dbReference type="GO" id="GO:0005634">
    <property type="term" value="C:nucleus"/>
    <property type="evidence" value="ECO:0007669"/>
    <property type="project" value="UniProtKB-SubCell"/>
</dbReference>
<organism evidence="6 7">
    <name type="scientific">Spinacia oleracea</name>
    <name type="common">Spinach</name>
    <dbReference type="NCBI Taxonomy" id="3562"/>
    <lineage>
        <taxon>Eukaryota</taxon>
        <taxon>Viridiplantae</taxon>
        <taxon>Streptophyta</taxon>
        <taxon>Embryophyta</taxon>
        <taxon>Tracheophyta</taxon>
        <taxon>Spermatophyta</taxon>
        <taxon>Magnoliopsida</taxon>
        <taxon>eudicotyledons</taxon>
        <taxon>Gunneridae</taxon>
        <taxon>Pentapetalae</taxon>
        <taxon>Caryophyllales</taxon>
        <taxon>Chenopodiaceae</taxon>
        <taxon>Chenopodioideae</taxon>
        <taxon>Anserineae</taxon>
        <taxon>Spinacia</taxon>
    </lineage>
</organism>
<dbReference type="Pfam" id="PF02182">
    <property type="entry name" value="SAD_SRA"/>
    <property type="match status" value="1"/>
</dbReference>
<dbReference type="SUPFAM" id="SSF88697">
    <property type="entry name" value="PUA domain-like"/>
    <property type="match status" value="1"/>
</dbReference>
<evidence type="ECO:0000256" key="4">
    <source>
        <dbReference type="SAM" id="MobiDB-lite"/>
    </source>
</evidence>
<evidence type="ECO:0000259" key="5">
    <source>
        <dbReference type="PROSITE" id="PS51015"/>
    </source>
</evidence>
<evidence type="ECO:0000256" key="1">
    <source>
        <dbReference type="ARBA" id="ARBA00004286"/>
    </source>
</evidence>
<dbReference type="GeneID" id="110803853"/>